<comment type="similarity">
    <text evidence="3">Belongs to the COX16 family.</text>
</comment>
<dbReference type="GeneID" id="42002817"/>
<keyword evidence="7" id="KW-0999">Mitochondrion inner membrane</keyword>
<accession>A0A507CAC5</accession>
<gene>
    <name evidence="12" type="ORF">SmJEL517_g01592</name>
</gene>
<dbReference type="PANTHER" id="PTHR17130:SF14">
    <property type="entry name" value="CYTOCHROME C OXIDASE ASSEMBLY PROTEIN COX16 HOMOLOG, MITOCHONDRIAL"/>
    <property type="match status" value="1"/>
</dbReference>
<evidence type="ECO:0000313" key="13">
    <source>
        <dbReference type="Proteomes" id="UP000319731"/>
    </source>
</evidence>
<evidence type="ECO:0000256" key="8">
    <source>
        <dbReference type="ARBA" id="ARBA00022989"/>
    </source>
</evidence>
<protein>
    <recommendedName>
        <fullName evidence="4">Cytochrome c oxidase assembly protein COX16, mitochondrial</fullName>
    </recommendedName>
    <alternativeName>
        <fullName evidence="5">Cytochrome c oxidase assembly protein cox16, mitochondrial</fullName>
    </alternativeName>
</protein>
<dbReference type="PANTHER" id="PTHR17130">
    <property type="entry name" value="MITOCHONDRIAL OUTER MEMBRANE PROTEIN 25"/>
    <property type="match status" value="1"/>
</dbReference>
<proteinExistence type="inferred from homology"/>
<evidence type="ECO:0000256" key="7">
    <source>
        <dbReference type="ARBA" id="ARBA00022792"/>
    </source>
</evidence>
<dbReference type="InterPro" id="IPR020164">
    <property type="entry name" value="Cyt_c_Oxase_assmbl_COX16"/>
</dbReference>
<comment type="subcellular location">
    <subcellularLocation>
        <location evidence="2">Mitochondrion inner membrane</location>
        <topology evidence="2">Single-pass membrane protein</topology>
    </subcellularLocation>
</comment>
<feature type="transmembrane region" description="Helical" evidence="11">
    <location>
        <begin position="16"/>
        <end position="35"/>
    </location>
</feature>
<keyword evidence="9" id="KW-0496">Mitochondrion</keyword>
<keyword evidence="6 11" id="KW-0812">Transmembrane</keyword>
<evidence type="ECO:0000256" key="5">
    <source>
        <dbReference type="ARBA" id="ARBA00019222"/>
    </source>
</evidence>
<comment type="caution">
    <text evidence="12">The sequence shown here is derived from an EMBL/GenBank/DDBJ whole genome shotgun (WGS) entry which is preliminary data.</text>
</comment>
<evidence type="ECO:0000256" key="11">
    <source>
        <dbReference type="SAM" id="Phobius"/>
    </source>
</evidence>
<dbReference type="GO" id="GO:0033617">
    <property type="term" value="P:mitochondrial respiratory chain complex IV assembly"/>
    <property type="evidence" value="ECO:0007669"/>
    <property type="project" value="TreeGrafter"/>
</dbReference>
<keyword evidence="8 11" id="KW-1133">Transmembrane helix</keyword>
<keyword evidence="10 11" id="KW-0472">Membrane</keyword>
<evidence type="ECO:0000256" key="9">
    <source>
        <dbReference type="ARBA" id="ARBA00023128"/>
    </source>
</evidence>
<sequence length="98" mass="11496">MSVFGRLQQAAKRNTFLYVGVPFLGLVALVTYGFSNLTQVRYDLQQKRVTTVSKEEQLGLDRNRKRLTMQQAYWDITRKKNLDDWDLVRVPGRKEDES</sequence>
<evidence type="ECO:0000256" key="2">
    <source>
        <dbReference type="ARBA" id="ARBA00004434"/>
    </source>
</evidence>
<evidence type="ECO:0000256" key="6">
    <source>
        <dbReference type="ARBA" id="ARBA00022692"/>
    </source>
</evidence>
<dbReference type="RefSeq" id="XP_031026432.1">
    <property type="nucleotide sequence ID" value="XM_031167520.1"/>
</dbReference>
<keyword evidence="13" id="KW-1185">Reference proteome</keyword>
<comment type="function">
    <text evidence="1">Required for the assembly of the mitochondrial respiratory chain complex IV (CIV), also known as cytochrome c oxidase. May participate in merging the COX1 and COX2 assembly lines.</text>
</comment>
<dbReference type="Proteomes" id="UP000319731">
    <property type="component" value="Unassembled WGS sequence"/>
</dbReference>
<name>A0A507CAC5_9FUNG</name>
<dbReference type="GO" id="GO:0005743">
    <property type="term" value="C:mitochondrial inner membrane"/>
    <property type="evidence" value="ECO:0007669"/>
    <property type="project" value="UniProtKB-SubCell"/>
</dbReference>
<reference evidence="12 13" key="1">
    <citation type="journal article" date="2019" name="Sci. Rep.">
        <title>Comparative genomics of chytrid fungi reveal insights into the obligate biotrophic and pathogenic lifestyle of Synchytrium endobioticum.</title>
        <authorList>
            <person name="van de Vossenberg B.T.L.H."/>
            <person name="Warris S."/>
            <person name="Nguyen H.D.T."/>
            <person name="van Gent-Pelzer M.P.E."/>
            <person name="Joly D.L."/>
            <person name="van de Geest H.C."/>
            <person name="Bonants P.J.M."/>
            <person name="Smith D.S."/>
            <person name="Levesque C.A."/>
            <person name="van der Lee T.A.J."/>
        </authorList>
    </citation>
    <scope>NUCLEOTIDE SEQUENCE [LARGE SCALE GENOMIC DNA]</scope>
    <source>
        <strain evidence="12 13">JEL517</strain>
    </source>
</reference>
<dbReference type="STRING" id="1806994.A0A507CAC5"/>
<evidence type="ECO:0000313" key="12">
    <source>
        <dbReference type="EMBL" id="TPX36119.1"/>
    </source>
</evidence>
<evidence type="ECO:0000256" key="1">
    <source>
        <dbReference type="ARBA" id="ARBA00002490"/>
    </source>
</evidence>
<dbReference type="Pfam" id="PF14138">
    <property type="entry name" value="COX16"/>
    <property type="match status" value="1"/>
</dbReference>
<dbReference type="AlphaFoldDB" id="A0A507CAC5"/>
<dbReference type="EMBL" id="QEAO01000005">
    <property type="protein sequence ID" value="TPX36119.1"/>
    <property type="molecule type" value="Genomic_DNA"/>
</dbReference>
<organism evidence="12 13">
    <name type="scientific">Synchytrium microbalum</name>
    <dbReference type="NCBI Taxonomy" id="1806994"/>
    <lineage>
        <taxon>Eukaryota</taxon>
        <taxon>Fungi</taxon>
        <taxon>Fungi incertae sedis</taxon>
        <taxon>Chytridiomycota</taxon>
        <taxon>Chytridiomycota incertae sedis</taxon>
        <taxon>Chytridiomycetes</taxon>
        <taxon>Synchytriales</taxon>
        <taxon>Synchytriaceae</taxon>
        <taxon>Synchytrium</taxon>
    </lineage>
</organism>
<evidence type="ECO:0000256" key="3">
    <source>
        <dbReference type="ARBA" id="ARBA00008370"/>
    </source>
</evidence>
<evidence type="ECO:0000256" key="10">
    <source>
        <dbReference type="ARBA" id="ARBA00023136"/>
    </source>
</evidence>
<evidence type="ECO:0000256" key="4">
    <source>
        <dbReference type="ARBA" id="ARBA00015368"/>
    </source>
</evidence>
<dbReference type="OrthoDB" id="5516033at2759"/>